<proteinExistence type="predicted"/>
<reference evidence="2 3" key="1">
    <citation type="submission" date="2015-12" db="EMBL/GenBank/DDBJ databases">
        <title>Genome comparisons provide insights into the role of secondary metabolites in the pathogenic phase of the Photorhabdus life cycle.</title>
        <authorList>
            <person name="Tobias N.J."/>
            <person name="Mishra B."/>
            <person name="Gupta D.K."/>
            <person name="Thines M."/>
            <person name="Stinear T.P."/>
            <person name="Bode H.B."/>
        </authorList>
    </citation>
    <scope>NUCLEOTIDE SEQUENCE [LARGE SCALE GENOMIC DNA]</scope>
    <source>
        <strain evidence="2 3">PB68.1</strain>
    </source>
</reference>
<gene>
    <name evidence="2" type="ORF">Ppb6_01009</name>
</gene>
<dbReference type="AlphaFoldDB" id="A0A1C0U7C1"/>
<feature type="signal peptide" evidence="1">
    <location>
        <begin position="1"/>
        <end position="24"/>
    </location>
</feature>
<name>A0A1C0U7C1_9GAMM</name>
<feature type="chain" id="PRO_5008646746" description="Lipoprotein" evidence="1">
    <location>
        <begin position="25"/>
        <end position="70"/>
    </location>
</feature>
<sequence precursor="true">MINRLKRQLFMAILTLTCFSTFSASIYACVLAPDLPICAVKCIMFSPNMATCLIGSNSPNDSTPIIFEGK</sequence>
<dbReference type="PROSITE" id="PS51257">
    <property type="entry name" value="PROKAR_LIPOPROTEIN"/>
    <property type="match status" value="1"/>
</dbReference>
<organism evidence="2 3">
    <name type="scientific">Photorhabdus australis subsp. thailandensis</name>
    <dbReference type="NCBI Taxonomy" id="2805096"/>
    <lineage>
        <taxon>Bacteria</taxon>
        <taxon>Pseudomonadati</taxon>
        <taxon>Pseudomonadota</taxon>
        <taxon>Gammaproteobacteria</taxon>
        <taxon>Enterobacterales</taxon>
        <taxon>Morganellaceae</taxon>
        <taxon>Photorhabdus</taxon>
    </lineage>
</organism>
<dbReference type="EMBL" id="LOMY01000031">
    <property type="protein sequence ID" value="OCQ53783.1"/>
    <property type="molecule type" value="Genomic_DNA"/>
</dbReference>
<dbReference type="Proteomes" id="UP000093476">
    <property type="component" value="Unassembled WGS sequence"/>
</dbReference>
<accession>A0A1C0U7C1</accession>
<evidence type="ECO:0000313" key="2">
    <source>
        <dbReference type="EMBL" id="OCQ53783.1"/>
    </source>
</evidence>
<protein>
    <recommendedName>
        <fullName evidence="4">Lipoprotein</fullName>
    </recommendedName>
</protein>
<evidence type="ECO:0008006" key="4">
    <source>
        <dbReference type="Google" id="ProtNLM"/>
    </source>
</evidence>
<comment type="caution">
    <text evidence="2">The sequence shown here is derived from an EMBL/GenBank/DDBJ whole genome shotgun (WGS) entry which is preliminary data.</text>
</comment>
<keyword evidence="3" id="KW-1185">Reference proteome</keyword>
<evidence type="ECO:0000313" key="3">
    <source>
        <dbReference type="Proteomes" id="UP000093476"/>
    </source>
</evidence>
<evidence type="ECO:0000256" key="1">
    <source>
        <dbReference type="SAM" id="SignalP"/>
    </source>
</evidence>
<keyword evidence="1" id="KW-0732">Signal</keyword>